<gene>
    <name evidence="1" type="ORF">RCL2_000522500</name>
</gene>
<dbReference type="EMBL" id="BLAL01000034">
    <property type="protein sequence ID" value="GES77897.1"/>
    <property type="molecule type" value="Genomic_DNA"/>
</dbReference>
<evidence type="ECO:0000313" key="1">
    <source>
        <dbReference type="EMBL" id="GES77897.1"/>
    </source>
</evidence>
<dbReference type="OrthoDB" id="2371695at2759"/>
<proteinExistence type="predicted"/>
<evidence type="ECO:0000313" key="2">
    <source>
        <dbReference type="Proteomes" id="UP000615446"/>
    </source>
</evidence>
<sequence length="393" mass="46104">MIRVVCETEDAANEVMAKTIVINNPTKFSQVKKIKFAVKNLYYEVSITFANKDLADALKEGWSMKFLNKTFRIFSNILTKEKHNHRFKYVLKLTNLPKRTNGRDLLEIVTCTRAKAVFVPKNCFSQNYEKERFARFYFNSIDNMNAVKENHFAFNNKGLYFADKNALTCHVCDSINYKVRNCPENSQLKCRYSQQTAYQDIYKRYKVEAPKRKFSFKPIFPSAKDDFISSDMNWADDWDVKYSAKPTPPVRQNKTGFYPKSNCVFSKNIPSNIPQSQGIKQFEQRLYNLEKRFDKNVDSNVNSRLEKVEQQLNKFNDLIKKFNDKIVNLEMHMLNQSSNKPDLDLNFSPVTDSFINVFNKRVRTDEDVNDIDDSATLQDFYYDATEYNQDPTV</sequence>
<organism evidence="1 2">
    <name type="scientific">Rhizophagus clarus</name>
    <dbReference type="NCBI Taxonomy" id="94130"/>
    <lineage>
        <taxon>Eukaryota</taxon>
        <taxon>Fungi</taxon>
        <taxon>Fungi incertae sedis</taxon>
        <taxon>Mucoromycota</taxon>
        <taxon>Glomeromycotina</taxon>
        <taxon>Glomeromycetes</taxon>
        <taxon>Glomerales</taxon>
        <taxon>Glomeraceae</taxon>
        <taxon>Rhizophagus</taxon>
    </lineage>
</organism>
<dbReference type="Proteomes" id="UP000615446">
    <property type="component" value="Unassembled WGS sequence"/>
</dbReference>
<dbReference type="AlphaFoldDB" id="A0A8H3L2W8"/>
<accession>A0A8H3L2W8</accession>
<name>A0A8H3L2W8_9GLOM</name>
<comment type="caution">
    <text evidence="1">The sequence shown here is derived from an EMBL/GenBank/DDBJ whole genome shotgun (WGS) entry which is preliminary data.</text>
</comment>
<reference evidence="1" key="1">
    <citation type="submission" date="2019-10" db="EMBL/GenBank/DDBJ databases">
        <title>Conservation and host-specific expression of non-tandemly repeated heterogenous ribosome RNA gene in arbuscular mycorrhizal fungi.</title>
        <authorList>
            <person name="Maeda T."/>
            <person name="Kobayashi Y."/>
            <person name="Nakagawa T."/>
            <person name="Ezawa T."/>
            <person name="Yamaguchi K."/>
            <person name="Bino T."/>
            <person name="Nishimoto Y."/>
            <person name="Shigenobu S."/>
            <person name="Kawaguchi M."/>
        </authorList>
    </citation>
    <scope>NUCLEOTIDE SEQUENCE</scope>
    <source>
        <strain evidence="1">HR1</strain>
    </source>
</reference>
<protein>
    <submittedName>
        <fullName evidence="1">Uncharacterized protein</fullName>
    </submittedName>
</protein>